<dbReference type="PANTHER" id="PTHR21716:SF53">
    <property type="entry name" value="PERMEASE PERM-RELATED"/>
    <property type="match status" value="1"/>
</dbReference>
<proteinExistence type="inferred from homology"/>
<evidence type="ECO:0000256" key="5">
    <source>
        <dbReference type="ARBA" id="ARBA00022692"/>
    </source>
</evidence>
<keyword evidence="3" id="KW-0813">Transport</keyword>
<dbReference type="Pfam" id="PF01594">
    <property type="entry name" value="AI-2E_transport"/>
    <property type="match status" value="1"/>
</dbReference>
<keyword evidence="10" id="KW-1185">Reference proteome</keyword>
<feature type="transmembrane region" description="Helical" evidence="8">
    <location>
        <begin position="83"/>
        <end position="104"/>
    </location>
</feature>
<evidence type="ECO:0000313" key="10">
    <source>
        <dbReference type="Proteomes" id="UP000516117"/>
    </source>
</evidence>
<dbReference type="InterPro" id="IPR002549">
    <property type="entry name" value="AI-2E-like"/>
</dbReference>
<sequence length="379" mass="39719">MSAESPGVEPTPTTGPLHVRARLMNPFVWAFLAMLGALTGFALGGAVAALSSIGVTVLIAVFFALALDPVVRRLEARGLGRGIAIGVTFAGLVVVVGAMLAFVVPATVHQVVAFTKSVPEFLTALEQQPWFQELTGLGGEEAYDAVLDRLQAWISNPANLLAIGNGVLAFGSGLINGISGTMIALVLTLYFLASLDGTKQAFYRLLPAYKRPKAAEVTEKITRSVGGAIGGSIQLGVFNGIFSFILLSVLGTPYAVMLAFLALLVSMLPMIGSVMVWIIASAVCLMHSWQTALAFAVIYFVYMQIEAYVMTPRIMNKAVSVPGPLVLIGAMVGATLMGLLGALVAVPITASLLIVINSVVIPKQDARTGPEPTVDPQAH</sequence>
<dbReference type="GO" id="GO:0005886">
    <property type="term" value="C:plasma membrane"/>
    <property type="evidence" value="ECO:0007669"/>
    <property type="project" value="UniProtKB-SubCell"/>
</dbReference>
<dbReference type="PANTHER" id="PTHR21716">
    <property type="entry name" value="TRANSMEMBRANE PROTEIN"/>
    <property type="match status" value="1"/>
</dbReference>
<evidence type="ECO:0000256" key="1">
    <source>
        <dbReference type="ARBA" id="ARBA00004651"/>
    </source>
</evidence>
<feature type="transmembrane region" description="Helical" evidence="8">
    <location>
        <begin position="27"/>
        <end position="47"/>
    </location>
</feature>
<organism evidence="9 10">
    <name type="scientific">Tessaracoccus defluvii</name>
    <dbReference type="NCBI Taxonomy" id="1285901"/>
    <lineage>
        <taxon>Bacteria</taxon>
        <taxon>Bacillati</taxon>
        <taxon>Actinomycetota</taxon>
        <taxon>Actinomycetes</taxon>
        <taxon>Propionibacteriales</taxon>
        <taxon>Propionibacteriaceae</taxon>
        <taxon>Tessaracoccus</taxon>
    </lineage>
</organism>
<feature type="transmembrane region" description="Helical" evidence="8">
    <location>
        <begin position="339"/>
        <end position="360"/>
    </location>
</feature>
<dbReference type="AlphaFoldDB" id="A0A7H0H5M3"/>
<accession>A0A7H0H5M3</accession>
<feature type="transmembrane region" description="Helical" evidence="8">
    <location>
        <begin position="53"/>
        <end position="71"/>
    </location>
</feature>
<comment type="similarity">
    <text evidence="2">Belongs to the autoinducer-2 exporter (AI-2E) (TC 2.A.86) family.</text>
</comment>
<evidence type="ECO:0000313" key="9">
    <source>
        <dbReference type="EMBL" id="QNP55839.1"/>
    </source>
</evidence>
<name>A0A7H0H5M3_9ACTN</name>
<dbReference type="EMBL" id="CP060789">
    <property type="protein sequence ID" value="QNP55839.1"/>
    <property type="molecule type" value="Genomic_DNA"/>
</dbReference>
<gene>
    <name evidence="9" type="ORF">H9L22_17260</name>
</gene>
<evidence type="ECO:0000256" key="7">
    <source>
        <dbReference type="ARBA" id="ARBA00023136"/>
    </source>
</evidence>
<keyword evidence="6 8" id="KW-1133">Transmembrane helix</keyword>
<evidence type="ECO:0000256" key="3">
    <source>
        <dbReference type="ARBA" id="ARBA00022448"/>
    </source>
</evidence>
<dbReference type="GO" id="GO:0055085">
    <property type="term" value="P:transmembrane transport"/>
    <property type="evidence" value="ECO:0007669"/>
    <property type="project" value="TreeGrafter"/>
</dbReference>
<keyword evidence="5 8" id="KW-0812">Transmembrane</keyword>
<evidence type="ECO:0000256" key="4">
    <source>
        <dbReference type="ARBA" id="ARBA00022475"/>
    </source>
</evidence>
<evidence type="ECO:0000256" key="2">
    <source>
        <dbReference type="ARBA" id="ARBA00009773"/>
    </source>
</evidence>
<dbReference type="KEGG" id="tdf:H9L22_17260"/>
<evidence type="ECO:0000256" key="8">
    <source>
        <dbReference type="SAM" id="Phobius"/>
    </source>
</evidence>
<comment type="subcellular location">
    <subcellularLocation>
        <location evidence="1">Cell membrane</location>
        <topology evidence="1">Multi-pass membrane protein</topology>
    </subcellularLocation>
</comment>
<keyword evidence="4" id="KW-1003">Cell membrane</keyword>
<evidence type="ECO:0000256" key="6">
    <source>
        <dbReference type="ARBA" id="ARBA00022989"/>
    </source>
</evidence>
<feature type="transmembrane region" description="Helical" evidence="8">
    <location>
        <begin position="241"/>
        <end position="268"/>
    </location>
</feature>
<dbReference type="Proteomes" id="UP000516117">
    <property type="component" value="Chromosome"/>
</dbReference>
<reference evidence="9 10" key="1">
    <citation type="submission" date="2020-08" db="EMBL/GenBank/DDBJ databases">
        <title>Genome sequence of Tessaracoccus defluvii JCM 17540T.</title>
        <authorList>
            <person name="Hyun D.-W."/>
            <person name="Bae J.-W."/>
        </authorList>
    </citation>
    <scope>NUCLEOTIDE SEQUENCE [LARGE SCALE GENOMIC DNA]</scope>
    <source>
        <strain evidence="9 10">JCM 17540</strain>
    </source>
</reference>
<dbReference type="RefSeq" id="WP_187720968.1">
    <property type="nucleotide sequence ID" value="NZ_BAABBL010000010.1"/>
</dbReference>
<feature type="transmembrane region" description="Helical" evidence="8">
    <location>
        <begin position="167"/>
        <end position="193"/>
    </location>
</feature>
<protein>
    <submittedName>
        <fullName evidence="9">AI-2E family transporter</fullName>
    </submittedName>
</protein>
<keyword evidence="7 8" id="KW-0472">Membrane</keyword>